<feature type="compositionally biased region" description="Polar residues" evidence="1">
    <location>
        <begin position="13"/>
        <end position="29"/>
    </location>
</feature>
<feature type="transmembrane region" description="Helical" evidence="2">
    <location>
        <begin position="161"/>
        <end position="191"/>
    </location>
</feature>
<keyword evidence="2" id="KW-0472">Membrane</keyword>
<dbReference type="Proteomes" id="UP000799423">
    <property type="component" value="Unassembled WGS sequence"/>
</dbReference>
<feature type="transmembrane region" description="Helical" evidence="2">
    <location>
        <begin position="240"/>
        <end position="262"/>
    </location>
</feature>
<sequence>MDSQQPPRMGSATHPQRTAQHHPSPTHPASNEHDYEYNEKDAYPRQQSVYTERGSRSSYGRGRDSVISHPFSPKPSSSPSPGSSISSIDQQHYFATDKRNSSTTEGQNIQYPPRAYLDPEKHGYGSSQGRNSDHAGLGAEAVVYDQGKYHEKGPEEKAWQLLFYLSGPCALLSGAITFWTIIALLVTLVLAPLRLCSTRPPLSEQLKNFLAPALNLQLHLVYSHDSATDYSTPMLVVIHLFSPIVAFGVAIAAWTAAGFWFFSSILGDPGGHDGHNDGKESILGVRNWWERWLSRGLRDSSTG</sequence>
<evidence type="ECO:0000313" key="4">
    <source>
        <dbReference type="Proteomes" id="UP000799423"/>
    </source>
</evidence>
<gene>
    <name evidence="3" type="ORF">T440DRAFT_469841</name>
</gene>
<accession>A0A6A7AZV1</accession>
<evidence type="ECO:0000256" key="2">
    <source>
        <dbReference type="SAM" id="Phobius"/>
    </source>
</evidence>
<feature type="compositionally biased region" description="Polar residues" evidence="1">
    <location>
        <begin position="101"/>
        <end position="110"/>
    </location>
</feature>
<protein>
    <submittedName>
        <fullName evidence="3">Uncharacterized protein</fullName>
    </submittedName>
</protein>
<name>A0A6A7AZV1_9PLEO</name>
<keyword evidence="2" id="KW-0812">Transmembrane</keyword>
<keyword evidence="2" id="KW-1133">Transmembrane helix</keyword>
<keyword evidence="4" id="KW-1185">Reference proteome</keyword>
<dbReference type="AlphaFoldDB" id="A0A6A7AZV1"/>
<proteinExistence type="predicted"/>
<evidence type="ECO:0000256" key="1">
    <source>
        <dbReference type="SAM" id="MobiDB-lite"/>
    </source>
</evidence>
<feature type="compositionally biased region" description="Low complexity" evidence="1">
    <location>
        <begin position="79"/>
        <end position="88"/>
    </location>
</feature>
<feature type="compositionally biased region" description="Basic and acidic residues" evidence="1">
    <location>
        <begin position="30"/>
        <end position="43"/>
    </location>
</feature>
<evidence type="ECO:0000313" key="3">
    <source>
        <dbReference type="EMBL" id="KAF2848770.1"/>
    </source>
</evidence>
<reference evidence="3" key="1">
    <citation type="submission" date="2020-01" db="EMBL/GenBank/DDBJ databases">
        <authorList>
            <consortium name="DOE Joint Genome Institute"/>
            <person name="Haridas S."/>
            <person name="Albert R."/>
            <person name="Binder M."/>
            <person name="Bloem J."/>
            <person name="Labutti K."/>
            <person name="Salamov A."/>
            <person name="Andreopoulos B."/>
            <person name="Baker S.E."/>
            <person name="Barry K."/>
            <person name="Bills G."/>
            <person name="Bluhm B.H."/>
            <person name="Cannon C."/>
            <person name="Castanera R."/>
            <person name="Culley D.E."/>
            <person name="Daum C."/>
            <person name="Ezra D."/>
            <person name="Gonzalez J.B."/>
            <person name="Henrissat B."/>
            <person name="Kuo A."/>
            <person name="Liang C."/>
            <person name="Lipzen A."/>
            <person name="Lutzoni F."/>
            <person name="Magnuson J."/>
            <person name="Mondo S."/>
            <person name="Nolan M."/>
            <person name="Ohm R."/>
            <person name="Pangilinan J."/>
            <person name="Park H.-J."/>
            <person name="Ramirez L."/>
            <person name="Alfaro M."/>
            <person name="Sun H."/>
            <person name="Tritt A."/>
            <person name="Yoshinaga Y."/>
            <person name="Zwiers L.-H."/>
            <person name="Turgeon B.G."/>
            <person name="Goodwin S.B."/>
            <person name="Spatafora J.W."/>
            <person name="Crous P.W."/>
            <person name="Grigoriev I.V."/>
        </authorList>
    </citation>
    <scope>NUCLEOTIDE SEQUENCE</scope>
    <source>
        <strain evidence="3">IPT5</strain>
    </source>
</reference>
<dbReference type="OrthoDB" id="5420214at2759"/>
<dbReference type="EMBL" id="MU006315">
    <property type="protein sequence ID" value="KAF2848770.1"/>
    <property type="molecule type" value="Genomic_DNA"/>
</dbReference>
<organism evidence="3 4">
    <name type="scientific">Plenodomus tracheiphilus IPT5</name>
    <dbReference type="NCBI Taxonomy" id="1408161"/>
    <lineage>
        <taxon>Eukaryota</taxon>
        <taxon>Fungi</taxon>
        <taxon>Dikarya</taxon>
        <taxon>Ascomycota</taxon>
        <taxon>Pezizomycotina</taxon>
        <taxon>Dothideomycetes</taxon>
        <taxon>Pleosporomycetidae</taxon>
        <taxon>Pleosporales</taxon>
        <taxon>Pleosporineae</taxon>
        <taxon>Leptosphaeriaceae</taxon>
        <taxon>Plenodomus</taxon>
    </lineage>
</organism>
<feature type="region of interest" description="Disordered" evidence="1">
    <location>
        <begin position="1"/>
        <end position="132"/>
    </location>
</feature>